<protein>
    <submittedName>
        <fullName evidence="1">Uncharacterized protein</fullName>
    </submittedName>
</protein>
<evidence type="ECO:0000313" key="1">
    <source>
        <dbReference type="EMBL" id="CAH7674593.1"/>
    </source>
</evidence>
<dbReference type="AlphaFoldDB" id="A0AAV0AYN3"/>
<name>A0AAV0AYN3_PHAPC</name>
<reference evidence="1" key="1">
    <citation type="submission" date="2022-06" db="EMBL/GenBank/DDBJ databases">
        <authorList>
            <consortium name="SYNGENTA / RWTH Aachen University"/>
        </authorList>
    </citation>
    <scope>NUCLEOTIDE SEQUENCE</scope>
</reference>
<comment type="caution">
    <text evidence="1">The sequence shown here is derived from an EMBL/GenBank/DDBJ whole genome shotgun (WGS) entry which is preliminary data.</text>
</comment>
<accession>A0AAV0AYN3</accession>
<dbReference type="EMBL" id="CALTRL010002054">
    <property type="protein sequence ID" value="CAH7674593.1"/>
    <property type="molecule type" value="Genomic_DNA"/>
</dbReference>
<dbReference type="Proteomes" id="UP001153365">
    <property type="component" value="Unassembled WGS sequence"/>
</dbReference>
<proteinExistence type="predicted"/>
<gene>
    <name evidence="1" type="ORF">PPACK8108_LOCUS9496</name>
</gene>
<sequence length="119" mass="13811">MCILPVWNNKDSRRDEIKEEIKMDGWEPAGEDLRSGIWPAKTKSAKLWITGSKSITNHTELEPINKIDVIWGNIKINKPWWGFERIIGGPVFGSDNEMDHTRCDIIICLVFYEHQSAWN</sequence>
<keyword evidence="2" id="KW-1185">Reference proteome</keyword>
<evidence type="ECO:0000313" key="2">
    <source>
        <dbReference type="Proteomes" id="UP001153365"/>
    </source>
</evidence>
<organism evidence="1 2">
    <name type="scientific">Phakopsora pachyrhizi</name>
    <name type="common">Asian soybean rust disease fungus</name>
    <dbReference type="NCBI Taxonomy" id="170000"/>
    <lineage>
        <taxon>Eukaryota</taxon>
        <taxon>Fungi</taxon>
        <taxon>Dikarya</taxon>
        <taxon>Basidiomycota</taxon>
        <taxon>Pucciniomycotina</taxon>
        <taxon>Pucciniomycetes</taxon>
        <taxon>Pucciniales</taxon>
        <taxon>Phakopsoraceae</taxon>
        <taxon>Phakopsora</taxon>
    </lineage>
</organism>